<evidence type="ECO:0000313" key="9">
    <source>
        <dbReference type="EMBL" id="MDU8991108.1"/>
    </source>
</evidence>
<dbReference type="NCBIfam" id="NF002374">
    <property type="entry name" value="PRK01371.1-1"/>
    <property type="match status" value="1"/>
</dbReference>
<sequence length="143" mass="15638">MFSDVGPLELVTLAVLAVLLFGPDKLPEVIQNVTAFIRKFREFSENAKQEIRSELGPQFKDFEFEDLHPKTFVRKHVLDGDDLGLDEIRSALDPRKELAEVSDAVREAADTSEADAAAPAHVNLTKDAGADSAARASFDPDAT</sequence>
<evidence type="ECO:0000256" key="3">
    <source>
        <dbReference type="ARBA" id="ARBA00022692"/>
    </source>
</evidence>
<keyword evidence="6" id="KW-0811">Translocation</keyword>
<evidence type="ECO:0000256" key="8">
    <source>
        <dbReference type="SAM" id="MobiDB-lite"/>
    </source>
</evidence>
<comment type="subcellular location">
    <subcellularLocation>
        <location evidence="1">Membrane</location>
        <topology evidence="1">Single-pass membrane protein</topology>
    </subcellularLocation>
</comment>
<reference evidence="9 10" key="1">
    <citation type="submission" date="2023-02" db="EMBL/GenBank/DDBJ databases">
        <authorList>
            <person name="Maleckis M."/>
        </authorList>
    </citation>
    <scope>NUCLEOTIDE SEQUENCE [LARGE SCALE GENOMIC DNA]</scope>
    <source>
        <strain evidence="9 10">P8-A2</strain>
    </source>
</reference>
<evidence type="ECO:0000256" key="4">
    <source>
        <dbReference type="ARBA" id="ARBA00022927"/>
    </source>
</evidence>
<gene>
    <name evidence="9" type="ORF">PU648_01495</name>
</gene>
<protein>
    <submittedName>
        <fullName evidence="9">Sec-independent translocase</fullName>
    </submittedName>
</protein>
<keyword evidence="5" id="KW-1133">Transmembrane helix</keyword>
<accession>A0ABU3UB15</accession>
<evidence type="ECO:0000256" key="1">
    <source>
        <dbReference type="ARBA" id="ARBA00004167"/>
    </source>
</evidence>
<keyword evidence="4" id="KW-0653">Protein transport</keyword>
<dbReference type="Gene3D" id="1.20.5.3310">
    <property type="match status" value="1"/>
</dbReference>
<dbReference type="RefSeq" id="WP_143610777.1">
    <property type="nucleotide sequence ID" value="NZ_CP107955.1"/>
</dbReference>
<evidence type="ECO:0000256" key="2">
    <source>
        <dbReference type="ARBA" id="ARBA00022448"/>
    </source>
</evidence>
<dbReference type="EMBL" id="JARAKF010000001">
    <property type="protein sequence ID" value="MDU8991108.1"/>
    <property type="molecule type" value="Genomic_DNA"/>
</dbReference>
<evidence type="ECO:0000256" key="7">
    <source>
        <dbReference type="ARBA" id="ARBA00023136"/>
    </source>
</evidence>
<organism evidence="9 10">
    <name type="scientific">Streptomyces mirabilis</name>
    <dbReference type="NCBI Taxonomy" id="68239"/>
    <lineage>
        <taxon>Bacteria</taxon>
        <taxon>Bacillati</taxon>
        <taxon>Actinomycetota</taxon>
        <taxon>Actinomycetes</taxon>
        <taxon>Kitasatosporales</taxon>
        <taxon>Streptomycetaceae</taxon>
        <taxon>Streptomyces</taxon>
    </lineage>
</organism>
<proteinExistence type="predicted"/>
<name>A0ABU3UB15_9ACTN</name>
<dbReference type="InterPro" id="IPR003369">
    <property type="entry name" value="TatA/B/E"/>
</dbReference>
<feature type="region of interest" description="Disordered" evidence="8">
    <location>
        <begin position="104"/>
        <end position="143"/>
    </location>
</feature>
<keyword evidence="3" id="KW-0812">Transmembrane</keyword>
<dbReference type="PANTHER" id="PTHR33162">
    <property type="entry name" value="SEC-INDEPENDENT PROTEIN TRANSLOCASE PROTEIN TATA, CHLOROPLASTIC"/>
    <property type="match status" value="1"/>
</dbReference>
<keyword evidence="2" id="KW-0813">Transport</keyword>
<dbReference type="Proteomes" id="UP001257627">
    <property type="component" value="Unassembled WGS sequence"/>
</dbReference>
<evidence type="ECO:0000256" key="6">
    <source>
        <dbReference type="ARBA" id="ARBA00023010"/>
    </source>
</evidence>
<dbReference type="Pfam" id="PF02416">
    <property type="entry name" value="TatA_B_E"/>
    <property type="match status" value="1"/>
</dbReference>
<dbReference type="PRINTS" id="PR01506">
    <property type="entry name" value="TATBPROTEIN"/>
</dbReference>
<evidence type="ECO:0000313" key="10">
    <source>
        <dbReference type="Proteomes" id="UP001257627"/>
    </source>
</evidence>
<dbReference type="NCBIfam" id="NF002377">
    <property type="entry name" value="PRK01371.1-4"/>
    <property type="match status" value="1"/>
</dbReference>
<keyword evidence="7" id="KW-0472">Membrane</keyword>
<evidence type="ECO:0000256" key="5">
    <source>
        <dbReference type="ARBA" id="ARBA00022989"/>
    </source>
</evidence>
<dbReference type="PANTHER" id="PTHR33162:SF1">
    <property type="entry name" value="SEC-INDEPENDENT PROTEIN TRANSLOCASE PROTEIN TATA, CHLOROPLASTIC"/>
    <property type="match status" value="1"/>
</dbReference>
<keyword evidence="10" id="KW-1185">Reference proteome</keyword>
<comment type="caution">
    <text evidence="9">The sequence shown here is derived from an EMBL/GenBank/DDBJ whole genome shotgun (WGS) entry which is preliminary data.</text>
</comment>